<keyword evidence="2" id="KW-0560">Oxidoreductase</keyword>
<keyword evidence="3" id="KW-1185">Reference proteome</keyword>
<dbReference type="Pfam" id="PF03992">
    <property type="entry name" value="ABM"/>
    <property type="match status" value="1"/>
</dbReference>
<name>A0A8J7FBK6_9GAMM</name>
<comment type="caution">
    <text evidence="2">The sequence shown here is derived from an EMBL/GenBank/DDBJ whole genome shotgun (WGS) entry which is preliminary data.</text>
</comment>
<evidence type="ECO:0000313" key="2">
    <source>
        <dbReference type="EMBL" id="MBE9398545.1"/>
    </source>
</evidence>
<reference evidence="2" key="1">
    <citation type="submission" date="2020-10" db="EMBL/GenBank/DDBJ databases">
        <title>Bacterium isolated from coastal waters sediment.</title>
        <authorList>
            <person name="Chen R.-J."/>
            <person name="Lu D.-C."/>
            <person name="Zhu K.-L."/>
            <person name="Du Z.-J."/>
        </authorList>
    </citation>
    <scope>NUCLEOTIDE SEQUENCE</scope>
    <source>
        <strain evidence="2">N1Y112</strain>
    </source>
</reference>
<dbReference type="PROSITE" id="PS51725">
    <property type="entry name" value="ABM"/>
    <property type="match status" value="1"/>
</dbReference>
<accession>A0A8J7FBK6</accession>
<dbReference type="PANTHER" id="PTHR34474:SF2">
    <property type="entry name" value="SIGNAL TRANSDUCTION PROTEIN TRAP"/>
    <property type="match status" value="1"/>
</dbReference>
<dbReference type="SUPFAM" id="SSF54909">
    <property type="entry name" value="Dimeric alpha+beta barrel"/>
    <property type="match status" value="1"/>
</dbReference>
<sequence>MQYVVANRIYVADGWQDTFEERFRKRAGEIDKQPGFVRMEVLRPAKEGMPYIVQTHWADKTSFDGWVGSDDFKRSHANPLPKEAFSQKGGLEMHEAIISTDQ</sequence>
<dbReference type="Proteomes" id="UP000640333">
    <property type="component" value="Unassembled WGS sequence"/>
</dbReference>
<proteinExistence type="predicted"/>
<evidence type="ECO:0000313" key="3">
    <source>
        <dbReference type="Proteomes" id="UP000640333"/>
    </source>
</evidence>
<organism evidence="2 3">
    <name type="scientific">Pontibacterium sinense</name>
    <dbReference type="NCBI Taxonomy" id="2781979"/>
    <lineage>
        <taxon>Bacteria</taxon>
        <taxon>Pseudomonadati</taxon>
        <taxon>Pseudomonadota</taxon>
        <taxon>Gammaproteobacteria</taxon>
        <taxon>Oceanospirillales</taxon>
        <taxon>Oceanospirillaceae</taxon>
        <taxon>Pontibacterium</taxon>
    </lineage>
</organism>
<dbReference type="InterPro" id="IPR007138">
    <property type="entry name" value="ABM_dom"/>
</dbReference>
<dbReference type="GO" id="GO:0004497">
    <property type="term" value="F:monooxygenase activity"/>
    <property type="evidence" value="ECO:0007669"/>
    <property type="project" value="UniProtKB-KW"/>
</dbReference>
<dbReference type="PANTHER" id="PTHR34474">
    <property type="entry name" value="SIGNAL TRANSDUCTION PROTEIN TRAP"/>
    <property type="match status" value="1"/>
</dbReference>
<keyword evidence="2" id="KW-0503">Monooxygenase</keyword>
<dbReference type="Gene3D" id="3.30.70.100">
    <property type="match status" value="1"/>
</dbReference>
<dbReference type="InterPro" id="IPR050404">
    <property type="entry name" value="Heme-degrading_MO"/>
</dbReference>
<gene>
    <name evidence="2" type="ORF">IOQ59_14910</name>
</gene>
<dbReference type="EMBL" id="JADEYS010000016">
    <property type="protein sequence ID" value="MBE9398545.1"/>
    <property type="molecule type" value="Genomic_DNA"/>
</dbReference>
<dbReference type="InterPro" id="IPR011008">
    <property type="entry name" value="Dimeric_a/b-barrel"/>
</dbReference>
<feature type="domain" description="ABM" evidence="1">
    <location>
        <begin position="3"/>
        <end position="93"/>
    </location>
</feature>
<protein>
    <submittedName>
        <fullName evidence="2">Antibiotic biosynthesis monooxygenase</fullName>
    </submittedName>
</protein>
<dbReference type="AlphaFoldDB" id="A0A8J7FBK6"/>
<evidence type="ECO:0000259" key="1">
    <source>
        <dbReference type="PROSITE" id="PS51725"/>
    </source>
</evidence>